<dbReference type="NCBIfam" id="TIGR01251">
    <property type="entry name" value="ribP_PPkin"/>
    <property type="match status" value="1"/>
</dbReference>
<proteinExistence type="predicted"/>
<organism evidence="9 10">
    <name type="scientific">Alsobacter ponti</name>
    <dbReference type="NCBI Taxonomy" id="2962936"/>
    <lineage>
        <taxon>Bacteria</taxon>
        <taxon>Pseudomonadati</taxon>
        <taxon>Pseudomonadota</taxon>
        <taxon>Alphaproteobacteria</taxon>
        <taxon>Hyphomicrobiales</taxon>
        <taxon>Alsobacteraceae</taxon>
        <taxon>Alsobacter</taxon>
    </lineage>
</organism>
<keyword evidence="2 9" id="KW-0808">Transferase</keyword>
<dbReference type="InterPro" id="IPR000836">
    <property type="entry name" value="PRTase_dom"/>
</dbReference>
<name>A0ABT1LAZ7_9HYPH</name>
<keyword evidence="5" id="KW-0418">Kinase</keyword>
<evidence type="ECO:0000313" key="9">
    <source>
        <dbReference type="EMBL" id="MCP8937940.1"/>
    </source>
</evidence>
<dbReference type="SUPFAM" id="SSF53271">
    <property type="entry name" value="PRTase-like"/>
    <property type="match status" value="2"/>
</dbReference>
<dbReference type="PANTHER" id="PTHR10210:SF32">
    <property type="entry name" value="RIBOSE-PHOSPHATE PYROPHOSPHOKINASE 2"/>
    <property type="match status" value="1"/>
</dbReference>
<evidence type="ECO:0000256" key="3">
    <source>
        <dbReference type="ARBA" id="ARBA00022727"/>
    </source>
</evidence>
<dbReference type="InterPro" id="IPR029099">
    <property type="entry name" value="Pribosyltran_N"/>
</dbReference>
<evidence type="ECO:0000259" key="8">
    <source>
        <dbReference type="Pfam" id="PF13793"/>
    </source>
</evidence>
<dbReference type="InterPro" id="IPR005946">
    <property type="entry name" value="Rib-P_diPkinase"/>
</dbReference>
<gene>
    <name evidence="9" type="primary">prs</name>
    <name evidence="9" type="ORF">NK718_05385</name>
</gene>
<dbReference type="Proteomes" id="UP001205890">
    <property type="component" value="Unassembled WGS sequence"/>
</dbReference>
<keyword evidence="3" id="KW-0545">Nucleotide biosynthesis</keyword>
<keyword evidence="10" id="KW-1185">Reference proteome</keyword>
<evidence type="ECO:0000313" key="10">
    <source>
        <dbReference type="Proteomes" id="UP001205890"/>
    </source>
</evidence>
<dbReference type="SMART" id="SM01400">
    <property type="entry name" value="Pribosyltran_N"/>
    <property type="match status" value="1"/>
</dbReference>
<evidence type="ECO:0000256" key="1">
    <source>
        <dbReference type="ARBA" id="ARBA00013247"/>
    </source>
</evidence>
<evidence type="ECO:0000256" key="2">
    <source>
        <dbReference type="ARBA" id="ARBA00022679"/>
    </source>
</evidence>
<protein>
    <recommendedName>
        <fullName evidence="1">ribose-phosphate diphosphokinase</fullName>
        <ecNumber evidence="1">2.7.6.1</ecNumber>
    </recommendedName>
</protein>
<dbReference type="RefSeq" id="WP_254739367.1">
    <property type="nucleotide sequence ID" value="NZ_JANCLU010000004.1"/>
</dbReference>
<reference evidence="9 10" key="1">
    <citation type="submission" date="2022-07" db="EMBL/GenBank/DDBJ databases">
        <authorList>
            <person name="Li W.-J."/>
            <person name="Deng Q.-Q."/>
        </authorList>
    </citation>
    <scope>NUCLEOTIDE SEQUENCE [LARGE SCALE GENOMIC DNA]</scope>
    <source>
        <strain evidence="9 10">SYSU M60028</strain>
    </source>
</reference>
<dbReference type="CDD" id="cd06223">
    <property type="entry name" value="PRTases_typeI"/>
    <property type="match status" value="1"/>
</dbReference>
<keyword evidence="6" id="KW-0067">ATP-binding</keyword>
<dbReference type="Pfam" id="PF14572">
    <property type="entry name" value="Pribosyl_synth"/>
    <property type="match status" value="1"/>
</dbReference>
<comment type="caution">
    <text evidence="9">The sequence shown here is derived from an EMBL/GenBank/DDBJ whole genome shotgun (WGS) entry which is preliminary data.</text>
</comment>
<feature type="domain" description="Ribose-phosphate pyrophosphokinase N-terminal" evidence="8">
    <location>
        <begin position="14"/>
        <end position="133"/>
    </location>
</feature>
<dbReference type="EMBL" id="JANCLU010000004">
    <property type="protein sequence ID" value="MCP8937940.1"/>
    <property type="molecule type" value="Genomic_DNA"/>
</dbReference>
<dbReference type="Gene3D" id="3.40.50.2020">
    <property type="match status" value="2"/>
</dbReference>
<comment type="catalytic activity">
    <reaction evidence="7">
        <text>D-ribose 5-phosphate + ATP = 5-phospho-alpha-D-ribose 1-diphosphate + AMP + H(+)</text>
        <dbReference type="Rhea" id="RHEA:15609"/>
        <dbReference type="ChEBI" id="CHEBI:15378"/>
        <dbReference type="ChEBI" id="CHEBI:30616"/>
        <dbReference type="ChEBI" id="CHEBI:58017"/>
        <dbReference type="ChEBI" id="CHEBI:78346"/>
        <dbReference type="ChEBI" id="CHEBI:456215"/>
        <dbReference type="EC" id="2.7.6.1"/>
    </reaction>
</comment>
<dbReference type="InterPro" id="IPR029057">
    <property type="entry name" value="PRTase-like"/>
</dbReference>
<keyword evidence="4" id="KW-0547">Nucleotide-binding</keyword>
<evidence type="ECO:0000256" key="5">
    <source>
        <dbReference type="ARBA" id="ARBA00022777"/>
    </source>
</evidence>
<dbReference type="PANTHER" id="PTHR10210">
    <property type="entry name" value="RIBOSE-PHOSPHATE DIPHOSPHOKINASE FAMILY MEMBER"/>
    <property type="match status" value="1"/>
</dbReference>
<accession>A0ABT1LAZ7</accession>
<sequence>MTDSDKTGSDRPFLLFALGATRALGEEVASALGTTLAPLEEREFEDGEHKSRPLVDVRGRRVVVLHSLHGAGGGSGNDKFCRLLFFVGALKDAGASFASVVAPYLCYARKDRRTKSFDPVTTRYVGQILEAVGVDHLATVDVHNPAAFENAFRRGVDHIETTRFFAAHLAGALPGEKLAVVSPDAGGMKRVEALRAALEETTGQPVGKGFMEKVRSSGQVSGDLFAGDVEGRCAIILDDLVATGGSMARTARECRRRGASRVLCVAAHGLFSGGAPSLFGSPDVERVIVTDTVPVSEAVRAAAGGRLDVLPVAPLLAERLSAWGTAWSGRP</sequence>
<evidence type="ECO:0000256" key="4">
    <source>
        <dbReference type="ARBA" id="ARBA00022741"/>
    </source>
</evidence>
<dbReference type="GO" id="GO:0004749">
    <property type="term" value="F:ribose phosphate diphosphokinase activity"/>
    <property type="evidence" value="ECO:0007669"/>
    <property type="project" value="UniProtKB-EC"/>
</dbReference>
<dbReference type="Pfam" id="PF13793">
    <property type="entry name" value="Pribosyltran_N"/>
    <property type="match status" value="1"/>
</dbReference>
<evidence type="ECO:0000256" key="6">
    <source>
        <dbReference type="ARBA" id="ARBA00022840"/>
    </source>
</evidence>
<evidence type="ECO:0000256" key="7">
    <source>
        <dbReference type="ARBA" id="ARBA00049535"/>
    </source>
</evidence>
<dbReference type="EC" id="2.7.6.1" evidence="1"/>